<organism evidence="4 5">
    <name type="scientific">Stakelama sediminis</name>
    <dbReference type="NCBI Taxonomy" id="463200"/>
    <lineage>
        <taxon>Bacteria</taxon>
        <taxon>Pseudomonadati</taxon>
        <taxon>Pseudomonadota</taxon>
        <taxon>Alphaproteobacteria</taxon>
        <taxon>Sphingomonadales</taxon>
        <taxon>Sphingomonadaceae</taxon>
        <taxon>Stakelama</taxon>
    </lineage>
</organism>
<evidence type="ECO:0000259" key="1">
    <source>
        <dbReference type="Pfam" id="PF09343"/>
    </source>
</evidence>
<protein>
    <submittedName>
        <fullName evidence="4">Uncharacterized protein (TIGR02217 family)</fullName>
    </submittedName>
</protein>
<dbReference type="AlphaFoldDB" id="A0A840Z0X7"/>
<feature type="domain" description="Non-contractile tail sheath TIM barrel" evidence="3">
    <location>
        <begin position="211"/>
        <end position="554"/>
    </location>
</feature>
<dbReference type="NCBIfam" id="TIGR02217">
    <property type="entry name" value="chp_TIGR02217"/>
    <property type="match status" value="1"/>
</dbReference>
<feature type="domain" description="DUF2460" evidence="1">
    <location>
        <begin position="567"/>
        <end position="763"/>
    </location>
</feature>
<dbReference type="InterPro" id="IPR057122">
    <property type="entry name" value="TIM-barrel_NCTSP"/>
</dbReference>
<sequence length="765" mass="82199">MGYVLHSARGHQDRDVISRFDPRFWTVNFPRPMMAAVTTTAPDALRVDGVFYRADDLAGLIWEAEDRYDHPLLAYTTDRDFRGCRLSFRWRSSGVLALDVVNGPVLTIEGRDAEGKARSWYVRLWNYAEGTPEDAVVSIDFAQVDGGFLLPGEADPVFAGDIDRMFVSLAPSGYTGEDADLAAPVEGWAEMSAIRCEGPGSVLDIGAVVVPEHGLSIASGYDDSYNLTPARLLRNALHLGYRGDIVHYVGMSHYFRLEANSGGFYVSLNGGVLNAACAAWHRDFAGRAKALGFGVIWSLSYELFDQHCWGDWKQRAFDGSPGLTGWEPPSALLSPAHDGAMGYLRQVAQAFVAIAGAAGLAVQFQIGEPWWWVMPDGRPCLYDAAAKAAFGGDPVEIASVREPLDNDQLALLDQAGAMLAASTLALRDAVRDVAGEAVVMLLAYLPTVLDPAAPELKRANMPVGWARPAFDILQLEDYDWAASGNVAATARGVAAAQVRLGYPVGAQHYFAGFVLKPEDAAEWRAIDAAADAARARGVAETFVWALPQVLRDGYVHFDEESDVQAFDDVLFPVALGREAEVAPEVSTAIVTSAGGHETRNADWAAARTRYDVGPGVRSEADIAALLAFFRARMGPARGFRLRDPFDSASGAGDAVAPGDQLLGTGDGTTVSFALVKAYGESARRITRPVAGSVRVAVDGVETQGFTLEPGGQLVFDNAPAEGTRVTAGFRFDVPVRFAEDRLSVNRATFMAGAAPSVPLIELRED</sequence>
<evidence type="ECO:0000313" key="4">
    <source>
        <dbReference type="EMBL" id="MBB5719628.1"/>
    </source>
</evidence>
<keyword evidence="5" id="KW-1185">Reference proteome</keyword>
<gene>
    <name evidence="4" type="ORF">FHR23_002576</name>
</gene>
<feature type="domain" description="Non-contractile tail sheath N-terminal" evidence="2">
    <location>
        <begin position="17"/>
        <end position="206"/>
    </location>
</feature>
<evidence type="ECO:0000259" key="2">
    <source>
        <dbReference type="Pfam" id="PF23844"/>
    </source>
</evidence>
<dbReference type="Pfam" id="PF23844">
    <property type="entry name" value="NCTSP_N"/>
    <property type="match status" value="1"/>
</dbReference>
<dbReference type="Proteomes" id="UP000554342">
    <property type="component" value="Unassembled WGS sequence"/>
</dbReference>
<comment type="caution">
    <text evidence="4">The sequence shown here is derived from an EMBL/GenBank/DDBJ whole genome shotgun (WGS) entry which is preliminary data.</text>
</comment>
<evidence type="ECO:0000313" key="5">
    <source>
        <dbReference type="Proteomes" id="UP000554342"/>
    </source>
</evidence>
<dbReference type="InterPro" id="IPR011740">
    <property type="entry name" value="DUF2460"/>
</dbReference>
<accession>A0A840Z0X7</accession>
<dbReference type="Pfam" id="PF09343">
    <property type="entry name" value="DUF2460"/>
    <property type="match status" value="1"/>
</dbReference>
<dbReference type="Pfam" id="PF23845">
    <property type="entry name" value="TIM-barrel_NCTSP"/>
    <property type="match status" value="1"/>
</dbReference>
<dbReference type="EMBL" id="JACIJI010000005">
    <property type="protein sequence ID" value="MBB5719628.1"/>
    <property type="molecule type" value="Genomic_DNA"/>
</dbReference>
<dbReference type="InterPro" id="IPR057102">
    <property type="entry name" value="NCTSP_N"/>
</dbReference>
<evidence type="ECO:0000259" key="3">
    <source>
        <dbReference type="Pfam" id="PF23845"/>
    </source>
</evidence>
<name>A0A840Z0X7_9SPHN</name>
<proteinExistence type="predicted"/>
<reference evidence="4 5" key="1">
    <citation type="submission" date="2020-08" db="EMBL/GenBank/DDBJ databases">
        <title>Genomic Encyclopedia of Type Strains, Phase IV (KMG-IV): sequencing the most valuable type-strain genomes for metagenomic binning, comparative biology and taxonomic classification.</title>
        <authorList>
            <person name="Goeker M."/>
        </authorList>
    </citation>
    <scope>NUCLEOTIDE SEQUENCE [LARGE SCALE GENOMIC DNA]</scope>
    <source>
        <strain evidence="4 5">DSM 27203</strain>
    </source>
</reference>
<dbReference type="RefSeq" id="WP_184004600.1">
    <property type="nucleotide sequence ID" value="NZ_BAABIF010000030.1"/>
</dbReference>